<organism evidence="1 2">
    <name type="scientific">Vermiconidia calcicola</name>
    <dbReference type="NCBI Taxonomy" id="1690605"/>
    <lineage>
        <taxon>Eukaryota</taxon>
        <taxon>Fungi</taxon>
        <taxon>Dikarya</taxon>
        <taxon>Ascomycota</taxon>
        <taxon>Pezizomycotina</taxon>
        <taxon>Dothideomycetes</taxon>
        <taxon>Dothideomycetidae</taxon>
        <taxon>Mycosphaerellales</taxon>
        <taxon>Extremaceae</taxon>
        <taxon>Vermiconidia</taxon>
    </lineage>
</organism>
<gene>
    <name evidence="1" type="ORF">LTR37_021062</name>
</gene>
<sequence>MPKEPSARHFRKGTKSCIECRQRKLRCIFEDESKQICRNCEARGRECVLQVLAGRNSESTGVTSRDRIGHLEQSVSSLWTVVRELRKELGHSPNQGAQSDEVPIEQSTADGESEVSDNEPMNPPPHLQQLFDNEFLDSRGVDGLSSDASTDRASDAAIARARRRLQALLPSEDDLRAISEPAVRWMHLYNSMFPTMTCCTSGDEMLAQHHAMQDAAANPVNIAALLISIAITLVQRPNDALPRLSGIKDSTKYVRQLSEAVEETIVHNDDLAGTVAGIETTLLYIRLQLVSTHFRKLWLMLRRVTAFAELIGLPRAAQRADSINDQSLLANDSSGYWTKVNSAAATWRSICAIDRVVGVMFNLPVGTKGYAFSAPQTVISAQGQVNPGEYNSYLAIIGSKVQEIDDAYISQRPETELIEKVFKAEQELRSLSSMTPGNWWILDTTSPLTDHVLQYWYLLDLQALTGAVFLLYNSQTVTAKQGLESQSASDQPAQDLVREMVRTMRSVSDEVNGGFARQAVAAICAVEELLNRPGQSCSHNLSLRIPMLGKINVNRHLKTAQTAAATLTAKHSAGVSAQLTVAPPTRQPSWQAPQVQEKPTDYGASGIESNDLLSWSMDLMMDDFQAFPDVGFGNDSWLSFNDFGSS</sequence>
<proteinExistence type="predicted"/>
<evidence type="ECO:0000313" key="2">
    <source>
        <dbReference type="Proteomes" id="UP001281147"/>
    </source>
</evidence>
<comment type="caution">
    <text evidence="1">The sequence shown here is derived from an EMBL/GenBank/DDBJ whole genome shotgun (WGS) entry which is preliminary data.</text>
</comment>
<reference evidence="1" key="1">
    <citation type="submission" date="2023-07" db="EMBL/GenBank/DDBJ databases">
        <title>Black Yeasts Isolated from many extreme environments.</title>
        <authorList>
            <person name="Coleine C."/>
            <person name="Stajich J.E."/>
            <person name="Selbmann L."/>
        </authorList>
    </citation>
    <scope>NUCLEOTIDE SEQUENCE</scope>
    <source>
        <strain evidence="1">CCFEE 5714</strain>
    </source>
</reference>
<dbReference type="Proteomes" id="UP001281147">
    <property type="component" value="Unassembled WGS sequence"/>
</dbReference>
<accession>A0ACC3M9J0</accession>
<dbReference type="EMBL" id="JAUTXU010000426">
    <property type="protein sequence ID" value="KAK3680782.1"/>
    <property type="molecule type" value="Genomic_DNA"/>
</dbReference>
<evidence type="ECO:0000313" key="1">
    <source>
        <dbReference type="EMBL" id="KAK3680782.1"/>
    </source>
</evidence>
<keyword evidence="2" id="KW-1185">Reference proteome</keyword>
<protein>
    <submittedName>
        <fullName evidence="1">Uncharacterized protein</fullName>
    </submittedName>
</protein>
<name>A0ACC3M9J0_9PEZI</name>